<sequence>MSTAEPIGPDYAQLTEALSSADVDMSAAEAHGLLTGAIVSPSPPAPARLFFGTGDGFSSPGGRQLLAALEDAARETEYRLRGMEFGFEPMLPAEASLDQRVEALADWCRGFIYGIAAGGVRDPGALNGDAGEFLGDALQISEAETSPDESEEEQERDLAEIVEYVRIGVQLVYEELHGRPDPLSTDPGPE</sequence>
<dbReference type="InterPro" id="IPR011978">
    <property type="entry name" value="YgfB-like"/>
</dbReference>
<dbReference type="Pfam" id="PF03695">
    <property type="entry name" value="UPF0149"/>
    <property type="match status" value="1"/>
</dbReference>
<keyword evidence="3" id="KW-1185">Reference proteome</keyword>
<comment type="similarity">
    <text evidence="1">Belongs to the UPF0149 family.</text>
</comment>
<accession>A0A1C7AFN2</accession>
<dbReference type="RefSeq" id="WP_169924171.1">
    <property type="nucleotide sequence ID" value="NZ_AP014936.1"/>
</dbReference>
<dbReference type="InterPro" id="IPR036255">
    <property type="entry name" value="YgfB-like_sf"/>
</dbReference>
<proteinExistence type="inferred from homology"/>
<organism evidence="2 3">
    <name type="scientific">Sulfurifustis variabilis</name>
    <dbReference type="NCBI Taxonomy" id="1675686"/>
    <lineage>
        <taxon>Bacteria</taxon>
        <taxon>Pseudomonadati</taxon>
        <taxon>Pseudomonadota</taxon>
        <taxon>Gammaproteobacteria</taxon>
        <taxon>Acidiferrobacterales</taxon>
        <taxon>Acidiferrobacteraceae</taxon>
        <taxon>Sulfurifustis</taxon>
    </lineage>
</organism>
<dbReference type="Gene3D" id="1.20.120.740">
    <property type="entry name" value="YgfB uncharacterised protein family UPF0149, PF03695"/>
    <property type="match status" value="1"/>
</dbReference>
<dbReference type="KEGG" id="sva:SVA_3636"/>
<gene>
    <name evidence="2" type="ORF">SVA_3636</name>
</gene>
<dbReference type="PANTHER" id="PTHR37528">
    <property type="entry name" value="UPF0149 PROTEIN YGFB"/>
    <property type="match status" value="1"/>
</dbReference>
<dbReference type="SUPFAM" id="SSF101327">
    <property type="entry name" value="YgfB-like"/>
    <property type="match status" value="1"/>
</dbReference>
<dbReference type="PANTHER" id="PTHR37528:SF1">
    <property type="entry name" value="UPF0149 PROTEIN YGFB"/>
    <property type="match status" value="1"/>
</dbReference>
<evidence type="ECO:0000313" key="2">
    <source>
        <dbReference type="EMBL" id="BAU50172.1"/>
    </source>
</evidence>
<evidence type="ECO:0000313" key="3">
    <source>
        <dbReference type="Proteomes" id="UP000218899"/>
    </source>
</evidence>
<dbReference type="Proteomes" id="UP000218899">
    <property type="component" value="Chromosome"/>
</dbReference>
<dbReference type="AlphaFoldDB" id="A0A1C7AFN2"/>
<evidence type="ECO:0000256" key="1">
    <source>
        <dbReference type="ARBA" id="ARBA00038308"/>
    </source>
</evidence>
<dbReference type="EMBL" id="AP014936">
    <property type="protein sequence ID" value="BAU50172.1"/>
    <property type="molecule type" value="Genomic_DNA"/>
</dbReference>
<reference evidence="2 3" key="1">
    <citation type="submission" date="2015-08" db="EMBL/GenBank/DDBJ databases">
        <title>Complete genome sequence of Sulfurifustis variabilis.</title>
        <authorList>
            <person name="Miura A."/>
            <person name="Kojima H."/>
            <person name="Fukui M."/>
        </authorList>
    </citation>
    <scope>NUCLEOTIDE SEQUENCE [LARGE SCALE GENOMIC DNA]</scope>
    <source>
        <strain evidence="3">skN76</strain>
    </source>
</reference>
<evidence type="ECO:0008006" key="4">
    <source>
        <dbReference type="Google" id="ProtNLM"/>
    </source>
</evidence>
<name>A0A1C7AFN2_9GAMM</name>
<dbReference type="GO" id="GO:0005829">
    <property type="term" value="C:cytosol"/>
    <property type="evidence" value="ECO:0007669"/>
    <property type="project" value="TreeGrafter"/>
</dbReference>
<protein>
    <recommendedName>
        <fullName evidence="4">YecA family protein</fullName>
    </recommendedName>
</protein>